<reference evidence="1" key="2">
    <citation type="submission" date="2015-03" db="UniProtKB">
        <authorList>
            <consortium name="EnsemblPlants"/>
        </authorList>
    </citation>
    <scope>IDENTIFICATION</scope>
</reference>
<dbReference type="Proteomes" id="UP000032141">
    <property type="component" value="Chromosome C3"/>
</dbReference>
<evidence type="ECO:0000313" key="1">
    <source>
        <dbReference type="EnsemblPlants" id="Bo3g081840.1"/>
    </source>
</evidence>
<proteinExistence type="predicted"/>
<dbReference type="InterPro" id="IPR036408">
    <property type="entry name" value="PSI_PsaA/B_sf"/>
</dbReference>
<name>A0A0D3BCY2_BRAOL</name>
<dbReference type="OMA" id="QHEEGQF"/>
<organism evidence="1 2">
    <name type="scientific">Brassica oleracea var. oleracea</name>
    <dbReference type="NCBI Taxonomy" id="109376"/>
    <lineage>
        <taxon>Eukaryota</taxon>
        <taxon>Viridiplantae</taxon>
        <taxon>Streptophyta</taxon>
        <taxon>Embryophyta</taxon>
        <taxon>Tracheophyta</taxon>
        <taxon>Spermatophyta</taxon>
        <taxon>Magnoliopsida</taxon>
        <taxon>eudicotyledons</taxon>
        <taxon>Gunneridae</taxon>
        <taxon>Pentapetalae</taxon>
        <taxon>rosids</taxon>
        <taxon>malvids</taxon>
        <taxon>Brassicales</taxon>
        <taxon>Brassicaceae</taxon>
        <taxon>Brassiceae</taxon>
        <taxon>Brassica</taxon>
    </lineage>
</organism>
<dbReference type="EnsemblPlants" id="Bo3g081840.1">
    <property type="protein sequence ID" value="Bo3g081840.1"/>
    <property type="gene ID" value="Bo3g081840"/>
</dbReference>
<dbReference type="GO" id="GO:0016020">
    <property type="term" value="C:membrane"/>
    <property type="evidence" value="ECO:0007669"/>
    <property type="project" value="InterPro"/>
</dbReference>
<sequence>MNAIIKTEVAVNKVGIIKIPTHPMTTGVSNPNRSPSFRLSVSVSAQQKIDGECLIELIRSCRNKVQVYRFSLSKVKSHKRRNVHRRLGTTPGLRHGPDSHGGQQWGILDNGRKPDPAISASLIQQYYVREEGQFRSRNRAKPETDQFKELIPNGEKEYLLLCDSNIAASRSHIPPGGRLGRGHKGLYDTINNSIHFQLGATLAAFPVTRDYRLFYFLMLAMYSGQIGSLKASK</sequence>
<dbReference type="STRING" id="109376.A0A0D3BCY2"/>
<protein>
    <submittedName>
        <fullName evidence="1">Uncharacterized protein</fullName>
    </submittedName>
</protein>
<dbReference type="Pfam" id="PF00223">
    <property type="entry name" value="PsaA_PsaB"/>
    <property type="match status" value="1"/>
</dbReference>
<dbReference type="HOGENOM" id="CLU_1191318_0_0_1"/>
<accession>A0A0D3BCY2</accession>
<dbReference type="Gramene" id="Bo3g081840.1">
    <property type="protein sequence ID" value="Bo3g081840.1"/>
    <property type="gene ID" value="Bo3g081840"/>
</dbReference>
<dbReference type="GO" id="GO:0009579">
    <property type="term" value="C:thylakoid"/>
    <property type="evidence" value="ECO:0007669"/>
    <property type="project" value="InterPro"/>
</dbReference>
<dbReference type="GO" id="GO:0015979">
    <property type="term" value="P:photosynthesis"/>
    <property type="evidence" value="ECO:0007669"/>
    <property type="project" value="InterPro"/>
</dbReference>
<dbReference type="Gene3D" id="1.20.1130.10">
    <property type="entry name" value="Photosystem I PsaA/PsaB"/>
    <property type="match status" value="1"/>
</dbReference>
<evidence type="ECO:0000313" key="2">
    <source>
        <dbReference type="Proteomes" id="UP000032141"/>
    </source>
</evidence>
<reference evidence="1 2" key="1">
    <citation type="journal article" date="2014" name="Genome Biol.">
        <title>Transcriptome and methylome profiling reveals relics of genome dominance in the mesopolyploid Brassica oleracea.</title>
        <authorList>
            <person name="Parkin I.A."/>
            <person name="Koh C."/>
            <person name="Tang H."/>
            <person name="Robinson S.J."/>
            <person name="Kagale S."/>
            <person name="Clarke W.E."/>
            <person name="Town C.D."/>
            <person name="Nixon J."/>
            <person name="Krishnakumar V."/>
            <person name="Bidwell S.L."/>
            <person name="Denoeud F."/>
            <person name="Belcram H."/>
            <person name="Links M.G."/>
            <person name="Just J."/>
            <person name="Clarke C."/>
            <person name="Bender T."/>
            <person name="Huebert T."/>
            <person name="Mason A.S."/>
            <person name="Pires J.C."/>
            <person name="Barker G."/>
            <person name="Moore J."/>
            <person name="Walley P.G."/>
            <person name="Manoli S."/>
            <person name="Batley J."/>
            <person name="Edwards D."/>
            <person name="Nelson M.N."/>
            <person name="Wang X."/>
            <person name="Paterson A.H."/>
            <person name="King G."/>
            <person name="Bancroft I."/>
            <person name="Chalhoub B."/>
            <person name="Sharpe A.G."/>
        </authorList>
    </citation>
    <scope>NUCLEOTIDE SEQUENCE</scope>
    <source>
        <strain evidence="1 2">cv. TO1000</strain>
    </source>
</reference>
<dbReference type="AlphaFoldDB" id="A0A0D3BCY2"/>
<keyword evidence="2" id="KW-1185">Reference proteome</keyword>
<dbReference type="InterPro" id="IPR001280">
    <property type="entry name" value="PSI_PsaA/B"/>
</dbReference>